<dbReference type="InterPro" id="IPR013525">
    <property type="entry name" value="ABC2_TM"/>
</dbReference>
<feature type="transmembrane region" description="Helical" evidence="6">
    <location>
        <begin position="215"/>
        <end position="235"/>
    </location>
</feature>
<evidence type="ECO:0000256" key="6">
    <source>
        <dbReference type="SAM" id="Phobius"/>
    </source>
</evidence>
<feature type="transmembrane region" description="Helical" evidence="6">
    <location>
        <begin position="95"/>
        <end position="119"/>
    </location>
</feature>
<dbReference type="Pfam" id="PF01061">
    <property type="entry name" value="ABC2_membrane"/>
    <property type="match status" value="1"/>
</dbReference>
<dbReference type="EMBL" id="CAADRA010006069">
    <property type="protein sequence ID" value="VFT93917.1"/>
    <property type="molecule type" value="Genomic_DNA"/>
</dbReference>
<reference evidence="8" key="2">
    <citation type="submission" date="2019-06" db="EMBL/GenBank/DDBJ databases">
        <title>Genomics analysis of Aphanomyces spp. identifies a new class of oomycete effector associated with host adaptation.</title>
        <authorList>
            <person name="Gaulin E."/>
        </authorList>
    </citation>
    <scope>NUCLEOTIDE SEQUENCE</scope>
    <source>
        <strain evidence="8">CBS 578.67</strain>
    </source>
</reference>
<keyword evidence="3 6" id="KW-0812">Transmembrane</keyword>
<dbReference type="PANTHER" id="PTHR48041:SF139">
    <property type="entry name" value="PROTEIN SCARLET"/>
    <property type="match status" value="1"/>
</dbReference>
<keyword evidence="5 6" id="KW-0472">Membrane</keyword>
<dbReference type="EMBL" id="VJMH01006048">
    <property type="protein sequence ID" value="KAF0691655.1"/>
    <property type="molecule type" value="Genomic_DNA"/>
</dbReference>
<feature type="transmembrane region" description="Helical" evidence="6">
    <location>
        <begin position="131"/>
        <end position="150"/>
    </location>
</feature>
<keyword evidence="2" id="KW-0813">Transport</keyword>
<sequence>MVGLIYLQLDKDQTGIQSLGCIFFIIVNQFIANATPQFDAVPNELPIMIREYNGGLYHAWVWYVAKTVSESIFQVIFPMVFLIPAYFLIGFGGNAAVFFTFYLFLVLTASAAVGLGYMVGCITRRAEIAQIVGIVIILPLMIFGGLFLNANNTPVYFSWLEYISPLKYGYRGVSRAFWNSVDVISCDPGQVCQARNGAQVLVNMAMDKGSMGGDVVSLLAINVMFRTIGVIWLWLNIRQKN</sequence>
<evidence type="ECO:0000256" key="1">
    <source>
        <dbReference type="ARBA" id="ARBA00004141"/>
    </source>
</evidence>
<keyword evidence="10" id="KW-1185">Reference proteome</keyword>
<keyword evidence="4 6" id="KW-1133">Transmembrane helix</keyword>
<evidence type="ECO:0000313" key="8">
    <source>
        <dbReference type="EMBL" id="KAF0691655.1"/>
    </source>
</evidence>
<feature type="domain" description="ABC-2 type transporter transmembrane" evidence="7">
    <location>
        <begin position="2"/>
        <end position="176"/>
    </location>
</feature>
<evidence type="ECO:0000259" key="7">
    <source>
        <dbReference type="Pfam" id="PF01061"/>
    </source>
</evidence>
<dbReference type="GO" id="GO:0140359">
    <property type="term" value="F:ABC-type transporter activity"/>
    <property type="evidence" value="ECO:0007669"/>
    <property type="project" value="InterPro"/>
</dbReference>
<proteinExistence type="predicted"/>
<dbReference type="OrthoDB" id="78613at2759"/>
<dbReference type="GO" id="GO:0016020">
    <property type="term" value="C:membrane"/>
    <property type="evidence" value="ECO:0007669"/>
    <property type="project" value="UniProtKB-SubCell"/>
</dbReference>
<comment type="subcellular location">
    <subcellularLocation>
        <location evidence="1">Membrane</location>
        <topology evidence="1">Multi-pass membrane protein</topology>
    </subcellularLocation>
</comment>
<organism evidence="9 10">
    <name type="scientific">Aphanomyces stellatus</name>
    <dbReference type="NCBI Taxonomy" id="120398"/>
    <lineage>
        <taxon>Eukaryota</taxon>
        <taxon>Sar</taxon>
        <taxon>Stramenopiles</taxon>
        <taxon>Oomycota</taxon>
        <taxon>Saprolegniomycetes</taxon>
        <taxon>Saprolegniales</taxon>
        <taxon>Verrucalvaceae</taxon>
        <taxon>Aphanomyces</taxon>
    </lineage>
</organism>
<evidence type="ECO:0000313" key="10">
    <source>
        <dbReference type="Proteomes" id="UP000332933"/>
    </source>
</evidence>
<evidence type="ECO:0000256" key="2">
    <source>
        <dbReference type="ARBA" id="ARBA00022448"/>
    </source>
</evidence>
<evidence type="ECO:0000256" key="5">
    <source>
        <dbReference type="ARBA" id="ARBA00023136"/>
    </source>
</evidence>
<evidence type="ECO:0000256" key="4">
    <source>
        <dbReference type="ARBA" id="ARBA00022989"/>
    </source>
</evidence>
<dbReference type="InterPro" id="IPR050352">
    <property type="entry name" value="ABCG_transporters"/>
</dbReference>
<name>A0A485L777_9STRA</name>
<dbReference type="PANTHER" id="PTHR48041">
    <property type="entry name" value="ABC TRANSPORTER G FAMILY MEMBER 28"/>
    <property type="match status" value="1"/>
</dbReference>
<reference evidence="9 10" key="1">
    <citation type="submission" date="2019-03" db="EMBL/GenBank/DDBJ databases">
        <authorList>
            <person name="Gaulin E."/>
            <person name="Dumas B."/>
        </authorList>
    </citation>
    <scope>NUCLEOTIDE SEQUENCE [LARGE SCALE GENOMIC DNA]</scope>
    <source>
        <strain evidence="9">CBS 568.67</strain>
    </source>
</reference>
<dbReference type="AlphaFoldDB" id="A0A485L777"/>
<dbReference type="Proteomes" id="UP000332933">
    <property type="component" value="Unassembled WGS sequence"/>
</dbReference>
<feature type="transmembrane region" description="Helical" evidence="6">
    <location>
        <begin position="72"/>
        <end position="89"/>
    </location>
</feature>
<protein>
    <submittedName>
        <fullName evidence="9">Aste57867_17160 protein</fullName>
    </submittedName>
</protein>
<accession>A0A485L777</accession>
<evidence type="ECO:0000313" key="9">
    <source>
        <dbReference type="EMBL" id="VFT93917.1"/>
    </source>
</evidence>
<gene>
    <name evidence="9" type="primary">Aste57867_17160</name>
    <name evidence="8" type="ORF">As57867_017101</name>
    <name evidence="9" type="ORF">ASTE57867_17160</name>
</gene>
<evidence type="ECO:0000256" key="3">
    <source>
        <dbReference type="ARBA" id="ARBA00022692"/>
    </source>
</evidence>